<dbReference type="OrthoDB" id="9762536at2"/>
<dbReference type="EC" id="5.3.1.13" evidence="2"/>
<evidence type="ECO:0000313" key="2">
    <source>
        <dbReference type="EMBL" id="AKJ63670.1"/>
    </source>
</evidence>
<dbReference type="KEGG" id="vbl:L21SP4_00390"/>
<dbReference type="InterPro" id="IPR046348">
    <property type="entry name" value="SIS_dom_sf"/>
</dbReference>
<dbReference type="InterPro" id="IPR001347">
    <property type="entry name" value="SIS_dom"/>
</dbReference>
<organism evidence="2 3">
    <name type="scientific">Kiritimatiella glycovorans</name>
    <dbReference type="NCBI Taxonomy" id="1307763"/>
    <lineage>
        <taxon>Bacteria</taxon>
        <taxon>Pseudomonadati</taxon>
        <taxon>Kiritimatiellota</taxon>
        <taxon>Kiritimatiellia</taxon>
        <taxon>Kiritimatiellales</taxon>
        <taxon>Kiritimatiellaceae</taxon>
        <taxon>Kiritimatiella</taxon>
    </lineage>
</organism>
<dbReference type="PANTHER" id="PTHR38418:SF2">
    <property type="entry name" value="SUGAR ISOMERASE, KPSF_GUTQ (AFU_ORTHOLOGUE AFUA_6G08860)"/>
    <property type="match status" value="1"/>
</dbReference>
<feature type="domain" description="SIS" evidence="1">
    <location>
        <begin position="35"/>
        <end position="177"/>
    </location>
</feature>
<keyword evidence="2" id="KW-0413">Isomerase</keyword>
<accession>A0A0G3EFT4</accession>
<evidence type="ECO:0000313" key="3">
    <source>
        <dbReference type="Proteomes" id="UP000035268"/>
    </source>
</evidence>
<dbReference type="GO" id="GO:0019146">
    <property type="term" value="F:arabinose-5-phosphate isomerase activity"/>
    <property type="evidence" value="ECO:0007669"/>
    <property type="project" value="UniProtKB-EC"/>
</dbReference>
<evidence type="ECO:0000259" key="1">
    <source>
        <dbReference type="PROSITE" id="PS51464"/>
    </source>
</evidence>
<reference evidence="3" key="1">
    <citation type="submission" date="2015-02" db="EMBL/GenBank/DDBJ databases">
        <title>Description and complete genome sequence of the first cultured representative of the subdivision 5 of the Verrucomicrobia phylum.</title>
        <authorList>
            <person name="Spring S."/>
            <person name="Bunk B."/>
            <person name="Sproer C."/>
            <person name="Klenk H.-P."/>
        </authorList>
    </citation>
    <scope>NUCLEOTIDE SEQUENCE [LARGE SCALE GENOMIC DNA]</scope>
    <source>
        <strain evidence="3">L21-Fru-AB</strain>
    </source>
</reference>
<dbReference type="GO" id="GO:1901135">
    <property type="term" value="P:carbohydrate derivative metabolic process"/>
    <property type="evidence" value="ECO:0007669"/>
    <property type="project" value="InterPro"/>
</dbReference>
<dbReference type="EMBL" id="CP010904">
    <property type="protein sequence ID" value="AKJ63670.1"/>
    <property type="molecule type" value="Genomic_DNA"/>
</dbReference>
<proteinExistence type="predicted"/>
<dbReference type="STRING" id="1307763.L21SP4_00390"/>
<keyword evidence="3" id="KW-1185">Reference proteome</keyword>
<dbReference type="Pfam" id="PF01380">
    <property type="entry name" value="SIS"/>
    <property type="match status" value="1"/>
</dbReference>
<dbReference type="PANTHER" id="PTHR38418">
    <property type="entry name" value="SUGAR ISOMERASE, KPSF/GUTQ (AFU_ORTHOLOGUE AFUA_6G08860)"/>
    <property type="match status" value="1"/>
</dbReference>
<dbReference type="SUPFAM" id="SSF53697">
    <property type="entry name" value="SIS domain"/>
    <property type="match status" value="1"/>
</dbReference>
<sequence>MNSTAMEAACASIEIETRAVCGLEGIERSEAFGQAVDALAACPRIMTCASGSSGIAARKFAHTLCCIERGAMFMPPGEAVHGGLGGLKTEDVMVMVSRGGKTAELMPVIDVCRKKGATLIAVTENLNSILAQAAAIVLPLRIERESDPLDTMATSSFIATIALFDALIAALIEQTGFTRAQFGLIHPGGAVGEELSGDGS</sequence>
<protein>
    <submittedName>
        <fullName evidence="2">Arabinose 5-phosphate isomerase KdsD</fullName>
        <ecNumber evidence="2">5.3.1.13</ecNumber>
    </submittedName>
</protein>
<dbReference type="Gene3D" id="3.40.50.10490">
    <property type="entry name" value="Glucose-6-phosphate isomerase like protein, domain 1"/>
    <property type="match status" value="1"/>
</dbReference>
<reference evidence="2 3" key="2">
    <citation type="journal article" date="2016" name="ISME J.">
        <title>Characterization of the first cultured representative of Verrucomicrobia subdivision 5 indicates the proposal of a novel phylum.</title>
        <authorList>
            <person name="Spring S."/>
            <person name="Bunk B."/>
            <person name="Sproer C."/>
            <person name="Schumann P."/>
            <person name="Rohde M."/>
            <person name="Tindall B.J."/>
            <person name="Klenk H.P."/>
        </authorList>
    </citation>
    <scope>NUCLEOTIDE SEQUENCE [LARGE SCALE GENOMIC DNA]</scope>
    <source>
        <strain evidence="2 3">L21-Fru-AB</strain>
    </source>
</reference>
<dbReference type="PROSITE" id="PS51464">
    <property type="entry name" value="SIS"/>
    <property type="match status" value="1"/>
</dbReference>
<dbReference type="RefSeq" id="WP_074041336.1">
    <property type="nucleotide sequence ID" value="NZ_CP010904.1"/>
</dbReference>
<name>A0A0G3EFT4_9BACT</name>
<dbReference type="AlphaFoldDB" id="A0A0G3EFT4"/>
<gene>
    <name evidence="2" type="primary">kdsD_1</name>
    <name evidence="2" type="ORF">L21SP4_00390</name>
</gene>
<dbReference type="GO" id="GO:0097367">
    <property type="term" value="F:carbohydrate derivative binding"/>
    <property type="evidence" value="ECO:0007669"/>
    <property type="project" value="InterPro"/>
</dbReference>
<dbReference type="Proteomes" id="UP000035268">
    <property type="component" value="Chromosome"/>
</dbReference>